<evidence type="ECO:0000256" key="6">
    <source>
        <dbReference type="ARBA" id="ARBA00022801"/>
    </source>
</evidence>
<keyword evidence="4" id="KW-0962">Peroxisome biogenesis</keyword>
<evidence type="ECO:0000256" key="3">
    <source>
        <dbReference type="ARBA" id="ARBA00022448"/>
    </source>
</evidence>
<keyword evidence="3" id="KW-0813">Transport</keyword>
<dbReference type="InterPro" id="IPR003959">
    <property type="entry name" value="ATPase_AAA_core"/>
</dbReference>
<feature type="domain" description="AAA+ ATPase" evidence="14">
    <location>
        <begin position="550"/>
        <end position="705"/>
    </location>
</feature>
<comment type="catalytic activity">
    <reaction evidence="12">
        <text>ATP + H2O = ADP + phosphate + H(+)</text>
        <dbReference type="Rhea" id="RHEA:13065"/>
        <dbReference type="ChEBI" id="CHEBI:15377"/>
        <dbReference type="ChEBI" id="CHEBI:15378"/>
        <dbReference type="ChEBI" id="CHEBI:30616"/>
        <dbReference type="ChEBI" id="CHEBI:43474"/>
        <dbReference type="ChEBI" id="CHEBI:456216"/>
    </reaction>
    <physiologicalReaction direction="left-to-right" evidence="12">
        <dbReference type="Rhea" id="RHEA:13066"/>
    </physiologicalReaction>
</comment>
<dbReference type="InterPro" id="IPR029067">
    <property type="entry name" value="CDC48_domain_2-like_sf"/>
</dbReference>
<proteinExistence type="inferred from homology"/>
<dbReference type="CDD" id="cd19526">
    <property type="entry name" value="RecA-like_PEX1_r2"/>
    <property type="match status" value="1"/>
</dbReference>
<feature type="compositionally biased region" description="Basic and acidic residues" evidence="13">
    <location>
        <begin position="717"/>
        <end position="726"/>
    </location>
</feature>
<feature type="region of interest" description="Disordered" evidence="13">
    <location>
        <begin position="1083"/>
        <end position="1118"/>
    </location>
</feature>
<dbReference type="InterPro" id="IPR003593">
    <property type="entry name" value="AAA+_ATPase"/>
</dbReference>
<feature type="region of interest" description="Disordered" evidence="13">
    <location>
        <begin position="717"/>
        <end position="753"/>
    </location>
</feature>
<comment type="subcellular location">
    <subcellularLocation>
        <location evidence="1">Membrane</location>
    </subcellularLocation>
</comment>
<evidence type="ECO:0000256" key="9">
    <source>
        <dbReference type="ARBA" id="ARBA00023136"/>
    </source>
</evidence>
<dbReference type="GO" id="GO:0016558">
    <property type="term" value="P:protein import into peroxisome matrix"/>
    <property type="evidence" value="ECO:0007669"/>
    <property type="project" value="TreeGrafter"/>
</dbReference>
<dbReference type="Pfam" id="PF00004">
    <property type="entry name" value="AAA"/>
    <property type="match status" value="2"/>
</dbReference>
<dbReference type="GO" id="GO:0005829">
    <property type="term" value="C:cytosol"/>
    <property type="evidence" value="ECO:0007669"/>
    <property type="project" value="TreeGrafter"/>
</dbReference>
<dbReference type="SUPFAM" id="SSF50692">
    <property type="entry name" value="ADC-like"/>
    <property type="match status" value="1"/>
</dbReference>
<keyword evidence="5" id="KW-0547">Nucleotide-binding</keyword>
<sequence>MPPKKPAGQVVQAEVALQQSLKNCLVNLPPSLVSVLVNANTIAQNVIVELCYRQPPSSCSSESKTASPQKSVFLGWTGMQSKRRPAPVVGREGLSGTRGGPAVREQDIQTVEIDATFARLVGLSDGQKLGIILHVDPPQAHTINIEPLTPIDWEMIELHAQFLELNFLSQIRALPNPQAQASHPLTLHLSPTTTANIIVTSVTPAPSPDSYFVKLSPDAEVIVAPKTRQKPERTSTRENRSVGGASRKSGKSTASTVRRRSARDEHAGRGALFLRGVDRNVAREWFDEEEGQETTCLKVWVDKDVLSTKALRGVTWVSVAIVKPVGLQEPVDMSKEQDQEKSATRVIAQIGKWEDAPDSRHAALSTALCRVLGYESFVGGLVRIEAALSQTAKPSSIKPQGPKDLKEPVVKTIKILPFTRTTAPASGSLRFGGESKQEQEEALQKLKVAYGTKGGLLDGPVTDGMILPSLENGSLDWSGGLVRFEPPQPAFGTSWVLYPERKPAMELGSDIAPPSSWAKSWQLGDPLPLECPRLVGIDSLIDQLRSHLTHNSSVLLTGGLGAGKSKCAQLLAHQLRTEYLFHTIYFPCRKLVTDETRVSTIKETLNRLFASAAWGARGGGNAVVILDDLDKLCPAETELQVGNENGRSRHVSETIISIVRQYCSMDSGVVLLATAQGKEALNNVIVGGHIVREIVSLKAPNKDGRRKVLEMLAYRDAKAQSPEHQKPNGHAFPASPTTSRPSTSHRSQSSRDSIQYGTAAEDDGFVVDSTIDFLDLAGQTDGYMPGDLVLLTSRARSEALIRSVTDESSSVSVLLTKEDYSSALAGFTPASLRNVTLQSSTTKWDSIGGLLETRQTLLETLQYPTTYAPIFAQCPLRLRSGLLLYGYPGCGKTLLASAVAGECGLNFISVKGPEILNKYIGASEKSVRDLFERAEAARPCVLFFDEFDSIAPKRGHDSTGVTDRVVNQLLTQMDGAEGLSGVYVLAATSRPDLIDPALLRPGRLDKSLLCDMPALEERIDILRAVTRKLRLAPSILETGDGGENLRAIAQRTEGLSGADLQAVVYNAQLEAIHDALGDLDSLGENESTNKNVGKPVNKSLSSASTTSGSTTETPRIPSFTHFRFGDAADTSASSADSSKPLPSSQLTERALIAQKITALQALRKKQRQVQQQHGPTSSNGEEYGERADAGGGKGGDENERKEPQIEWRHIESSLASTRSSISAQERRRLEAIYREFVVGRNGEMPNGQGGTEVGGRTSLM</sequence>
<evidence type="ECO:0000256" key="12">
    <source>
        <dbReference type="ARBA" id="ARBA00048778"/>
    </source>
</evidence>
<dbReference type="PROSITE" id="PS00674">
    <property type="entry name" value="AAA"/>
    <property type="match status" value="1"/>
</dbReference>
<dbReference type="OrthoDB" id="2187at2759"/>
<protein>
    <recommendedName>
        <fullName evidence="11">Peroxisomal ATPase PEX1</fullName>
    </recommendedName>
    <alternativeName>
        <fullName evidence="10">Peroxin-1</fullName>
    </alternativeName>
</protein>
<dbReference type="PANTHER" id="PTHR23077">
    <property type="entry name" value="AAA-FAMILY ATPASE"/>
    <property type="match status" value="1"/>
</dbReference>
<dbReference type="Pfam" id="PF09262">
    <property type="entry name" value="PEX-1N"/>
    <property type="match status" value="1"/>
</dbReference>
<evidence type="ECO:0000313" key="16">
    <source>
        <dbReference type="Proteomes" id="UP000244855"/>
    </source>
</evidence>
<dbReference type="InterPro" id="IPR050168">
    <property type="entry name" value="AAA_ATPase_domain"/>
</dbReference>
<feature type="region of interest" description="Disordered" evidence="13">
    <location>
        <begin position="83"/>
        <end position="102"/>
    </location>
</feature>
<evidence type="ECO:0000256" key="11">
    <source>
        <dbReference type="ARBA" id="ARBA00034532"/>
    </source>
</evidence>
<dbReference type="SMART" id="SM00382">
    <property type="entry name" value="AAA"/>
    <property type="match status" value="2"/>
</dbReference>
<keyword evidence="6" id="KW-0378">Hydrolase</keyword>
<feature type="domain" description="AAA+ ATPase" evidence="14">
    <location>
        <begin position="878"/>
        <end position="1013"/>
    </location>
</feature>
<dbReference type="Proteomes" id="UP000244855">
    <property type="component" value="Unassembled WGS sequence"/>
</dbReference>
<evidence type="ECO:0000256" key="7">
    <source>
        <dbReference type="ARBA" id="ARBA00022840"/>
    </source>
</evidence>
<evidence type="ECO:0000256" key="2">
    <source>
        <dbReference type="ARBA" id="ARBA00006914"/>
    </source>
</evidence>
<accession>A0A2V1DXG3</accession>
<evidence type="ECO:0000256" key="4">
    <source>
        <dbReference type="ARBA" id="ARBA00022593"/>
    </source>
</evidence>
<dbReference type="InterPro" id="IPR003960">
    <property type="entry name" value="ATPase_AAA_CS"/>
</dbReference>
<comment type="similarity">
    <text evidence="2">Belongs to the AAA ATPase family.</text>
</comment>
<dbReference type="InterPro" id="IPR009010">
    <property type="entry name" value="Asp_de-COase-like_dom_sf"/>
</dbReference>
<dbReference type="STRING" id="97972.A0A2V1DXG3"/>
<dbReference type="PANTHER" id="PTHR23077:SF12">
    <property type="entry name" value="PEROXISOMAL ATPASE PEX1"/>
    <property type="match status" value="1"/>
</dbReference>
<dbReference type="FunFam" id="3.10.330.10:FF:000011">
    <property type="entry name" value="Peroxisome biogenesis protein peroxin 1"/>
    <property type="match status" value="1"/>
</dbReference>
<dbReference type="FunFam" id="3.40.50.300:FF:000149">
    <property type="entry name" value="Nuclear valosin-containing protein-like"/>
    <property type="match status" value="1"/>
</dbReference>
<feature type="compositionally biased region" description="Low complexity" evidence="13">
    <location>
        <begin position="1099"/>
        <end position="1113"/>
    </location>
</feature>
<dbReference type="Gene3D" id="3.10.330.10">
    <property type="match status" value="1"/>
</dbReference>
<dbReference type="InterPro" id="IPR027417">
    <property type="entry name" value="P-loop_NTPase"/>
</dbReference>
<feature type="region of interest" description="Disordered" evidence="13">
    <location>
        <begin position="226"/>
        <end position="265"/>
    </location>
</feature>
<evidence type="ECO:0000256" key="5">
    <source>
        <dbReference type="ARBA" id="ARBA00022741"/>
    </source>
</evidence>
<dbReference type="EMBL" id="KZ805341">
    <property type="protein sequence ID" value="PVI02622.1"/>
    <property type="molecule type" value="Genomic_DNA"/>
</dbReference>
<evidence type="ECO:0000256" key="8">
    <source>
        <dbReference type="ARBA" id="ARBA00022927"/>
    </source>
</evidence>
<feature type="compositionally biased region" description="Polar residues" evidence="13">
    <location>
        <begin position="1168"/>
        <end position="1180"/>
    </location>
</feature>
<evidence type="ECO:0000256" key="1">
    <source>
        <dbReference type="ARBA" id="ARBA00004370"/>
    </source>
</evidence>
<feature type="compositionally biased region" description="Low complexity" evidence="13">
    <location>
        <begin position="733"/>
        <end position="753"/>
    </location>
</feature>
<evidence type="ECO:0000256" key="10">
    <source>
        <dbReference type="ARBA" id="ARBA00032509"/>
    </source>
</evidence>
<feature type="compositionally biased region" description="Basic and acidic residues" evidence="13">
    <location>
        <begin position="1183"/>
        <end position="1205"/>
    </location>
</feature>
<evidence type="ECO:0000256" key="13">
    <source>
        <dbReference type="SAM" id="MobiDB-lite"/>
    </source>
</evidence>
<dbReference type="Gene3D" id="3.40.50.300">
    <property type="entry name" value="P-loop containing nucleotide triphosphate hydrolases"/>
    <property type="match status" value="2"/>
</dbReference>
<organism evidence="15 16">
    <name type="scientific">Periconia macrospinosa</name>
    <dbReference type="NCBI Taxonomy" id="97972"/>
    <lineage>
        <taxon>Eukaryota</taxon>
        <taxon>Fungi</taxon>
        <taxon>Dikarya</taxon>
        <taxon>Ascomycota</taxon>
        <taxon>Pezizomycotina</taxon>
        <taxon>Dothideomycetes</taxon>
        <taxon>Pleosporomycetidae</taxon>
        <taxon>Pleosporales</taxon>
        <taxon>Massarineae</taxon>
        <taxon>Periconiaceae</taxon>
        <taxon>Periconia</taxon>
    </lineage>
</organism>
<dbReference type="GO" id="GO:0005778">
    <property type="term" value="C:peroxisomal membrane"/>
    <property type="evidence" value="ECO:0007669"/>
    <property type="project" value="TreeGrafter"/>
</dbReference>
<feature type="compositionally biased region" description="Basic and acidic residues" evidence="13">
    <location>
        <begin position="229"/>
        <end position="240"/>
    </location>
</feature>
<dbReference type="AlphaFoldDB" id="A0A2V1DXG3"/>
<dbReference type="GO" id="GO:0016887">
    <property type="term" value="F:ATP hydrolysis activity"/>
    <property type="evidence" value="ECO:0007669"/>
    <property type="project" value="InterPro"/>
</dbReference>
<dbReference type="Gene3D" id="1.10.8.60">
    <property type="match status" value="1"/>
</dbReference>
<dbReference type="SUPFAM" id="SSF54585">
    <property type="entry name" value="Cdc48 domain 2-like"/>
    <property type="match status" value="1"/>
</dbReference>
<dbReference type="GO" id="GO:0005524">
    <property type="term" value="F:ATP binding"/>
    <property type="evidence" value="ECO:0007669"/>
    <property type="project" value="UniProtKB-KW"/>
</dbReference>
<dbReference type="SUPFAM" id="SSF52540">
    <property type="entry name" value="P-loop containing nucleoside triphosphate hydrolases"/>
    <property type="match status" value="2"/>
</dbReference>
<dbReference type="FunFam" id="3.40.50.300:FF:001529">
    <property type="entry name" value="Peroxisome biosynthesis protein-like protein (PAS1/Peroxin-1)"/>
    <property type="match status" value="1"/>
</dbReference>
<dbReference type="Pfam" id="PF17862">
    <property type="entry name" value="AAA_lid_3"/>
    <property type="match status" value="1"/>
</dbReference>
<dbReference type="InterPro" id="IPR041569">
    <property type="entry name" value="AAA_lid_3"/>
</dbReference>
<evidence type="ECO:0000313" key="15">
    <source>
        <dbReference type="EMBL" id="PVI02622.1"/>
    </source>
</evidence>
<feature type="region of interest" description="Disordered" evidence="13">
    <location>
        <begin position="1163"/>
        <end position="1205"/>
    </location>
</feature>
<keyword evidence="9" id="KW-0472">Membrane</keyword>
<keyword evidence="16" id="KW-1185">Reference proteome</keyword>
<reference evidence="15 16" key="1">
    <citation type="journal article" date="2018" name="Sci. Rep.">
        <title>Comparative genomics provides insights into the lifestyle and reveals functional heterogeneity of dark septate endophytic fungi.</title>
        <authorList>
            <person name="Knapp D.G."/>
            <person name="Nemeth J.B."/>
            <person name="Barry K."/>
            <person name="Hainaut M."/>
            <person name="Henrissat B."/>
            <person name="Johnson J."/>
            <person name="Kuo A."/>
            <person name="Lim J.H.P."/>
            <person name="Lipzen A."/>
            <person name="Nolan M."/>
            <person name="Ohm R.A."/>
            <person name="Tamas L."/>
            <person name="Grigoriev I.V."/>
            <person name="Spatafora J.W."/>
            <person name="Nagy L.G."/>
            <person name="Kovacs G.M."/>
        </authorList>
    </citation>
    <scope>NUCLEOTIDE SEQUENCE [LARGE SCALE GENOMIC DNA]</scope>
    <source>
        <strain evidence="15 16">DSE2036</strain>
    </source>
</reference>
<evidence type="ECO:0000259" key="14">
    <source>
        <dbReference type="SMART" id="SM00382"/>
    </source>
</evidence>
<keyword evidence="7" id="KW-0067">ATP-binding</keyword>
<gene>
    <name evidence="15" type="ORF">DM02DRAFT_670460</name>
</gene>
<keyword evidence="8" id="KW-0653">Protein transport</keyword>
<dbReference type="InterPro" id="IPR015342">
    <property type="entry name" value="PEX1-N_C-lobe"/>
</dbReference>
<name>A0A2V1DXG3_9PLEO</name>